<dbReference type="EMBL" id="BARU01003291">
    <property type="protein sequence ID" value="GAH22344.1"/>
    <property type="molecule type" value="Genomic_DNA"/>
</dbReference>
<dbReference type="Pfam" id="PF01695">
    <property type="entry name" value="IstB_IS21"/>
    <property type="match status" value="1"/>
</dbReference>
<accession>X1EYU4</accession>
<comment type="caution">
    <text evidence="2">The sequence shown here is derived from an EMBL/GenBank/DDBJ whole genome shotgun (WGS) entry which is preliminary data.</text>
</comment>
<sequence length="79" mass="9264">MKAYEETLSFLSTLNLKGIAGSFDEMVHDAEIRKISYITFLNTLFTTEISYRVKRRVERNMVAAHFPIIKRISNFEFGR</sequence>
<gene>
    <name evidence="2" type="ORF">S03H2_07212</name>
</gene>
<name>X1EYU4_9ZZZZ</name>
<evidence type="ECO:0000313" key="2">
    <source>
        <dbReference type="EMBL" id="GAH22344.1"/>
    </source>
</evidence>
<evidence type="ECO:0000259" key="1">
    <source>
        <dbReference type="Pfam" id="PF01695"/>
    </source>
</evidence>
<proteinExistence type="predicted"/>
<organism evidence="2">
    <name type="scientific">marine sediment metagenome</name>
    <dbReference type="NCBI Taxonomy" id="412755"/>
    <lineage>
        <taxon>unclassified sequences</taxon>
        <taxon>metagenomes</taxon>
        <taxon>ecological metagenomes</taxon>
    </lineage>
</organism>
<feature type="non-terminal residue" evidence="2">
    <location>
        <position position="79"/>
    </location>
</feature>
<feature type="domain" description="IstB-like ATP-binding" evidence="1">
    <location>
        <begin position="11"/>
        <end position="77"/>
    </location>
</feature>
<dbReference type="AlphaFoldDB" id="X1EYU4"/>
<dbReference type="InterPro" id="IPR002611">
    <property type="entry name" value="IstB_ATP-bd"/>
</dbReference>
<protein>
    <recommendedName>
        <fullName evidence="1">IstB-like ATP-binding domain-containing protein</fullName>
    </recommendedName>
</protein>
<dbReference type="GO" id="GO:0005524">
    <property type="term" value="F:ATP binding"/>
    <property type="evidence" value="ECO:0007669"/>
    <property type="project" value="InterPro"/>
</dbReference>
<reference evidence="2" key="1">
    <citation type="journal article" date="2014" name="Front. Microbiol.">
        <title>High frequency of phylogenetically diverse reductive dehalogenase-homologous genes in deep subseafloor sedimentary metagenomes.</title>
        <authorList>
            <person name="Kawai M."/>
            <person name="Futagami T."/>
            <person name="Toyoda A."/>
            <person name="Takaki Y."/>
            <person name="Nishi S."/>
            <person name="Hori S."/>
            <person name="Arai W."/>
            <person name="Tsubouchi T."/>
            <person name="Morono Y."/>
            <person name="Uchiyama I."/>
            <person name="Ito T."/>
            <person name="Fujiyama A."/>
            <person name="Inagaki F."/>
            <person name="Takami H."/>
        </authorList>
    </citation>
    <scope>NUCLEOTIDE SEQUENCE</scope>
    <source>
        <strain evidence="2">Expedition CK06-06</strain>
    </source>
</reference>